<reference evidence="3 4" key="1">
    <citation type="submission" date="2017-12" db="EMBL/GenBank/DDBJ databases">
        <title>Gene loss provides genomic basis for host adaptation in cereal stripe rust fungi.</title>
        <authorList>
            <person name="Xia C."/>
        </authorList>
    </citation>
    <scope>NUCLEOTIDE SEQUENCE [LARGE SCALE GENOMIC DNA]</scope>
    <source>
        <strain evidence="3 4">93TX-2</strain>
    </source>
</reference>
<feature type="compositionally biased region" description="Basic and acidic residues" evidence="2">
    <location>
        <begin position="399"/>
        <end position="408"/>
    </location>
</feature>
<dbReference type="VEuPathDB" id="FungiDB:PSTT_00114"/>
<accession>A0A2S4U9Q7</accession>
<dbReference type="Proteomes" id="UP000238274">
    <property type="component" value="Unassembled WGS sequence"/>
</dbReference>
<feature type="compositionally biased region" description="Basic and acidic residues" evidence="2">
    <location>
        <begin position="488"/>
        <end position="499"/>
    </location>
</feature>
<feature type="compositionally biased region" description="Pro residues" evidence="2">
    <location>
        <begin position="631"/>
        <end position="643"/>
    </location>
</feature>
<feature type="compositionally biased region" description="Pro residues" evidence="2">
    <location>
        <begin position="607"/>
        <end position="619"/>
    </location>
</feature>
<organism evidence="3 4">
    <name type="scientific">Puccinia striiformis</name>
    <dbReference type="NCBI Taxonomy" id="27350"/>
    <lineage>
        <taxon>Eukaryota</taxon>
        <taxon>Fungi</taxon>
        <taxon>Dikarya</taxon>
        <taxon>Basidiomycota</taxon>
        <taxon>Pucciniomycotina</taxon>
        <taxon>Pucciniomycetes</taxon>
        <taxon>Pucciniales</taxon>
        <taxon>Pucciniaceae</taxon>
        <taxon>Puccinia</taxon>
    </lineage>
</organism>
<dbReference type="EMBL" id="PKSM01000547">
    <property type="protein sequence ID" value="POV93941.1"/>
    <property type="molecule type" value="Genomic_DNA"/>
</dbReference>
<reference evidence="4" key="3">
    <citation type="journal article" date="2018" name="Mol. Plant Microbe Interact.">
        <title>Genome sequence resources for the wheat stripe rust pathogen (Puccinia striiformis f. sp. tritici) and the barley stripe rust pathogen (Puccinia striiformis f. sp. hordei).</title>
        <authorList>
            <person name="Xia C."/>
            <person name="Wang M."/>
            <person name="Yin C."/>
            <person name="Cornejo O.E."/>
            <person name="Hulbert S.H."/>
            <person name="Chen X."/>
        </authorList>
    </citation>
    <scope>NUCLEOTIDE SEQUENCE [LARGE SCALE GENOMIC DNA]</scope>
    <source>
        <strain evidence="4">93TX-2</strain>
    </source>
</reference>
<evidence type="ECO:0000256" key="2">
    <source>
        <dbReference type="SAM" id="MobiDB-lite"/>
    </source>
</evidence>
<dbReference type="AlphaFoldDB" id="A0A2S4U9Q7"/>
<feature type="compositionally biased region" description="Low complexity" evidence="2">
    <location>
        <begin position="526"/>
        <end position="538"/>
    </location>
</feature>
<keyword evidence="4" id="KW-1185">Reference proteome</keyword>
<keyword evidence="1" id="KW-0175">Coiled coil</keyword>
<evidence type="ECO:0000313" key="4">
    <source>
        <dbReference type="Proteomes" id="UP000238274"/>
    </source>
</evidence>
<feature type="compositionally biased region" description="Basic and acidic residues" evidence="2">
    <location>
        <begin position="447"/>
        <end position="475"/>
    </location>
</feature>
<evidence type="ECO:0000256" key="1">
    <source>
        <dbReference type="SAM" id="Coils"/>
    </source>
</evidence>
<feature type="compositionally biased region" description="Basic residues" evidence="2">
    <location>
        <begin position="352"/>
        <end position="366"/>
    </location>
</feature>
<evidence type="ECO:0000313" key="3">
    <source>
        <dbReference type="EMBL" id="POV93941.1"/>
    </source>
</evidence>
<feature type="compositionally biased region" description="Polar residues" evidence="2">
    <location>
        <begin position="379"/>
        <end position="390"/>
    </location>
</feature>
<dbReference type="VEuPathDB" id="FungiDB:PSTT_07062"/>
<name>A0A2S4U9Q7_9BASI</name>
<reference evidence="4" key="2">
    <citation type="journal article" date="2018" name="BMC Genomics">
        <title>Genomic insights into host adaptation between the wheat stripe rust pathogen (Puccinia striiformis f. sp. tritici) and the barley stripe rust pathogen (Puccinia striiformis f. sp. hordei).</title>
        <authorList>
            <person name="Xia C."/>
            <person name="Wang M."/>
            <person name="Yin C."/>
            <person name="Cornejo O.E."/>
            <person name="Hulbert S.H."/>
            <person name="Chen X."/>
        </authorList>
    </citation>
    <scope>NUCLEOTIDE SEQUENCE [LARGE SCALE GENOMIC DNA]</scope>
    <source>
        <strain evidence="4">93TX-2</strain>
    </source>
</reference>
<protein>
    <submittedName>
        <fullName evidence="3">Uncharacterized protein</fullName>
    </submittedName>
</protein>
<sequence>MRNNNFDELVANPENINDDPLDIPFLNPATIAEWRPGPTDVPLVPALESFAKSPLDDYEILFAESFDLSVSDFLPSGLFNIESASMCRVGVGSGATTQPGGATHQRQTTPRTSRFNPQVYEEVVSRKYLELRSERLLSEQAKIDKKIADQLGVEQRKEARIANKLRLEEEKEARRVAKEEHCVAKELQAKTKRQEDSIKRAEKEENNIRRAIETAAAEKRKRLRKEEDAQHLAMLKSKQAEFIHQASDNNNLLTLQPPSLAYCYIFHILFYTKNYMYNSEFEVEHPWIFKLESLKNNNIIQDTPSSSELSDALSSESDQLELIVDQPIIKEAKEGNLVVKGAWVPIATTDNKKKKKSSKKTNKKQKKLVENEEGMEGTSRMNNSDNENYSPPSPVLQDKGGEKGDEPPSSRPRSGSVPRQLQGHVDGVGIGEIHAGSTPSRAVTNRILREFLASRESRAREQSSRPDDPSSDERNSSPGSVQSAFEPRSNRSREEERNRPPLGPLRHPVQPLVQQVQRGELKDVESSSASSYLNSTAARANSWSRRGIHPVLSLARPERSSGFRPNAPGSKSRNHMPAPSSSQAPIHNNPPPARPAPGTSATEREPPPPQQPPPIPPRPASMMSGRTREPLAPPPPPSYPPPVVNNNRYEAAPANMLRPVPRYPVNAPDVQMRSPPQQQAAQAMPPPSLPQAACDAKTRLGQRVSIRTATIVETLNS</sequence>
<feature type="region of interest" description="Disordered" evidence="2">
    <location>
        <begin position="350"/>
        <end position="692"/>
    </location>
</feature>
<feature type="coiled-coil region" evidence="1">
    <location>
        <begin position="184"/>
        <end position="229"/>
    </location>
</feature>
<dbReference type="VEuPathDB" id="FungiDB:PSHT_16532"/>
<comment type="caution">
    <text evidence="3">The sequence shown here is derived from an EMBL/GenBank/DDBJ whole genome shotgun (WGS) entry which is preliminary data.</text>
</comment>
<gene>
    <name evidence="3" type="ORF">PSHT_16532</name>
</gene>
<proteinExistence type="predicted"/>